<sequence length="82" mass="8831">MNATAEKISTPQDTTPPPLWGYEETSRYTGIPLGTLRYMRSTGSGPRSFKLGGKAVRYMPADVIAWVEAQREQGVGGIEGAA</sequence>
<dbReference type="SUPFAM" id="SSF46955">
    <property type="entry name" value="Putative DNA-binding domain"/>
    <property type="match status" value="1"/>
</dbReference>
<accession>A0ABP6RFX2</accession>
<name>A0ABP6RFX2_9MICC</name>
<evidence type="ECO:0008006" key="4">
    <source>
        <dbReference type="Google" id="ProtNLM"/>
    </source>
</evidence>
<dbReference type="EMBL" id="BAAAYG010000005">
    <property type="protein sequence ID" value="GAA3284496.1"/>
    <property type="molecule type" value="Genomic_DNA"/>
</dbReference>
<evidence type="ECO:0000313" key="3">
    <source>
        <dbReference type="Proteomes" id="UP001501736"/>
    </source>
</evidence>
<feature type="compositionally biased region" description="Polar residues" evidence="1">
    <location>
        <begin position="1"/>
        <end position="13"/>
    </location>
</feature>
<dbReference type="InterPro" id="IPR009061">
    <property type="entry name" value="DNA-bd_dom_put_sf"/>
</dbReference>
<protein>
    <recommendedName>
        <fullName evidence="4">Helix-turn-helix domain-containing protein</fullName>
    </recommendedName>
</protein>
<keyword evidence="3" id="KW-1185">Reference proteome</keyword>
<reference evidence="3" key="1">
    <citation type="journal article" date="2019" name="Int. J. Syst. Evol. Microbiol.">
        <title>The Global Catalogue of Microorganisms (GCM) 10K type strain sequencing project: providing services to taxonomists for standard genome sequencing and annotation.</title>
        <authorList>
            <consortium name="The Broad Institute Genomics Platform"/>
            <consortium name="The Broad Institute Genome Sequencing Center for Infectious Disease"/>
            <person name="Wu L."/>
            <person name="Ma J."/>
        </authorList>
    </citation>
    <scope>NUCLEOTIDE SEQUENCE [LARGE SCALE GENOMIC DNA]</scope>
    <source>
        <strain evidence="3">JCM 11483</strain>
    </source>
</reference>
<dbReference type="RefSeq" id="WP_344719875.1">
    <property type="nucleotide sequence ID" value="NZ_BAAAYG010000005.1"/>
</dbReference>
<dbReference type="Proteomes" id="UP001501736">
    <property type="component" value="Unassembled WGS sequence"/>
</dbReference>
<evidence type="ECO:0000313" key="2">
    <source>
        <dbReference type="EMBL" id="GAA3284496.1"/>
    </source>
</evidence>
<feature type="region of interest" description="Disordered" evidence="1">
    <location>
        <begin position="1"/>
        <end position="23"/>
    </location>
</feature>
<evidence type="ECO:0000256" key="1">
    <source>
        <dbReference type="SAM" id="MobiDB-lite"/>
    </source>
</evidence>
<organism evidence="2 3">
    <name type="scientific">Nesterenkonia halobia</name>
    <dbReference type="NCBI Taxonomy" id="37922"/>
    <lineage>
        <taxon>Bacteria</taxon>
        <taxon>Bacillati</taxon>
        <taxon>Actinomycetota</taxon>
        <taxon>Actinomycetes</taxon>
        <taxon>Micrococcales</taxon>
        <taxon>Micrococcaceae</taxon>
        <taxon>Nesterenkonia</taxon>
    </lineage>
</organism>
<gene>
    <name evidence="2" type="ORF">GCM10020260_15130</name>
</gene>
<comment type="caution">
    <text evidence="2">The sequence shown here is derived from an EMBL/GenBank/DDBJ whole genome shotgun (WGS) entry which is preliminary data.</text>
</comment>
<proteinExistence type="predicted"/>